<evidence type="ECO:0000313" key="3">
    <source>
        <dbReference type="Proteomes" id="UP000681722"/>
    </source>
</evidence>
<protein>
    <submittedName>
        <fullName evidence="2">Uncharacterized protein</fullName>
    </submittedName>
</protein>
<proteinExistence type="predicted"/>
<keyword evidence="1" id="KW-1133">Transmembrane helix</keyword>
<name>A0A8S2WX08_9BILA</name>
<keyword evidence="1" id="KW-0472">Membrane</keyword>
<dbReference type="Proteomes" id="UP000681722">
    <property type="component" value="Unassembled WGS sequence"/>
</dbReference>
<accession>A0A8S2WX08</accession>
<keyword evidence="1" id="KW-0812">Transmembrane</keyword>
<sequence>MTKVTILGTYLNSVQSNIGAIKKSLRLIDLIEIKQQSNSNVLEKIEYYYERERNSNKKLEIKMDKKTDYTLIFNDLTWREDSGTIDQALITINNAYYNDKLPSSYHGISITVKQAELDRIKAIFNQNKEYLDLTKESAIDKLKSERTMWNTLHITSSYQVDLKSIHSDNKTEEFKNKQMNELITLIKAKADDTLRFNIIIKDANVNEVNKHFRNTANNAQANNLQVDFDRLDFESIDEKLSSIQAKSINIEMVLTGSILLPIIDRNKCINTAKVCVTEQKLYEKVSRNELMKRVTELRNDDSYFYIKFESLQTDQIRNIICDCKEMSFNISFIGINFYNSINGLNGQANFHFNNLNKKTSEIIIKDLRKENIEFSLEFQCLNDYQVEYIVIHANLDQENMQISKVKNLMELYTKGSMPTVELNEFTAKGIEYMIEINEKRFIPWRSVIAVAILGSLQIIVGGVLIATGFGSTVGMGLITEGIADMFTAYRAFSNRQFSWGDYCKQKAVSLVISAVSMGYSKLKDVGKGVKTLVGSAGTEALEQAGTQFATNTKTSCQTVAQTGKNLKSLAFKCTGVKAGEAVVREGLNSGVQYLSKFSFDLIKPQISESVQSKIRMLFSKPDLTYLLRKMYALDLQTKSKILQCKVDQIVADTINPRHDFARRQWDSIGGPLLKGVLADVKNYGSAISMTIRIIGTLNGLYALQTLIDNVYIELVKKLSQIDKNTMTITLVLHRNLKIDKEIAIRLLFNFNQINKSQRFLNRTDITLNTI</sequence>
<dbReference type="OrthoDB" id="10067052at2759"/>
<evidence type="ECO:0000313" key="2">
    <source>
        <dbReference type="EMBL" id="CAF4465289.1"/>
    </source>
</evidence>
<feature type="transmembrane region" description="Helical" evidence="1">
    <location>
        <begin position="447"/>
        <end position="469"/>
    </location>
</feature>
<organism evidence="2 3">
    <name type="scientific">Didymodactylos carnosus</name>
    <dbReference type="NCBI Taxonomy" id="1234261"/>
    <lineage>
        <taxon>Eukaryota</taxon>
        <taxon>Metazoa</taxon>
        <taxon>Spiralia</taxon>
        <taxon>Gnathifera</taxon>
        <taxon>Rotifera</taxon>
        <taxon>Eurotatoria</taxon>
        <taxon>Bdelloidea</taxon>
        <taxon>Philodinida</taxon>
        <taxon>Philodinidae</taxon>
        <taxon>Didymodactylos</taxon>
    </lineage>
</organism>
<dbReference type="EMBL" id="CAJOBC010100136">
    <property type="protein sequence ID" value="CAF4465289.1"/>
    <property type="molecule type" value="Genomic_DNA"/>
</dbReference>
<gene>
    <name evidence="2" type="ORF">SRO942_LOCUS42983</name>
</gene>
<reference evidence="2" key="1">
    <citation type="submission" date="2021-02" db="EMBL/GenBank/DDBJ databases">
        <authorList>
            <person name="Nowell W R."/>
        </authorList>
    </citation>
    <scope>NUCLEOTIDE SEQUENCE</scope>
</reference>
<evidence type="ECO:0000256" key="1">
    <source>
        <dbReference type="SAM" id="Phobius"/>
    </source>
</evidence>
<comment type="caution">
    <text evidence="2">The sequence shown here is derived from an EMBL/GenBank/DDBJ whole genome shotgun (WGS) entry which is preliminary data.</text>
</comment>
<dbReference type="AlphaFoldDB" id="A0A8S2WX08"/>